<organism evidence="10 11">
    <name type="scientific">Naegleria lovaniensis</name>
    <name type="common">Amoeba</name>
    <dbReference type="NCBI Taxonomy" id="51637"/>
    <lineage>
        <taxon>Eukaryota</taxon>
        <taxon>Discoba</taxon>
        <taxon>Heterolobosea</taxon>
        <taxon>Tetramitia</taxon>
        <taxon>Eutetramitia</taxon>
        <taxon>Vahlkampfiidae</taxon>
        <taxon>Naegleria</taxon>
    </lineage>
</organism>
<dbReference type="InterPro" id="IPR023561">
    <property type="entry name" value="Carbonic_anhydrase_a-class"/>
</dbReference>
<accession>A0AA88KLA4</accession>
<keyword evidence="3" id="KW-0479">Metal-binding</keyword>
<evidence type="ECO:0000256" key="5">
    <source>
        <dbReference type="ARBA" id="ARBA00023239"/>
    </source>
</evidence>
<dbReference type="InterPro" id="IPR001148">
    <property type="entry name" value="CA_dom"/>
</dbReference>
<dbReference type="SUPFAM" id="SSF51069">
    <property type="entry name" value="Carbonic anhydrase"/>
    <property type="match status" value="1"/>
</dbReference>
<keyword evidence="11" id="KW-1185">Reference proteome</keyword>
<keyword evidence="4" id="KW-0862">Zinc</keyword>
<feature type="signal peptide" evidence="8">
    <location>
        <begin position="1"/>
        <end position="38"/>
    </location>
</feature>
<evidence type="ECO:0000256" key="6">
    <source>
        <dbReference type="ARBA" id="ARBA00048348"/>
    </source>
</evidence>
<comment type="catalytic activity">
    <reaction evidence="6">
        <text>hydrogencarbonate + H(+) = CO2 + H2O</text>
        <dbReference type="Rhea" id="RHEA:10748"/>
        <dbReference type="ChEBI" id="CHEBI:15377"/>
        <dbReference type="ChEBI" id="CHEBI:15378"/>
        <dbReference type="ChEBI" id="CHEBI:16526"/>
        <dbReference type="ChEBI" id="CHEBI:17544"/>
        <dbReference type="EC" id="4.2.1.1"/>
    </reaction>
</comment>
<evidence type="ECO:0000256" key="2">
    <source>
        <dbReference type="ARBA" id="ARBA00012925"/>
    </source>
</evidence>
<feature type="region of interest" description="Disordered" evidence="7">
    <location>
        <begin position="356"/>
        <end position="392"/>
    </location>
</feature>
<dbReference type="Proteomes" id="UP000816034">
    <property type="component" value="Unassembled WGS sequence"/>
</dbReference>
<dbReference type="EMBL" id="PYSW02000020">
    <property type="protein sequence ID" value="KAG2383435.1"/>
    <property type="molecule type" value="Genomic_DNA"/>
</dbReference>
<dbReference type="AlphaFoldDB" id="A0AA88KLA4"/>
<comment type="caution">
    <text evidence="10">The sequence shown here is derived from an EMBL/GenBank/DDBJ whole genome shotgun (WGS) entry which is preliminary data.</text>
</comment>
<comment type="similarity">
    <text evidence="1">Belongs to the alpha-carbonic anhydrase family.</text>
</comment>
<dbReference type="Pfam" id="PF00194">
    <property type="entry name" value="Carb_anhydrase"/>
    <property type="match status" value="1"/>
</dbReference>
<dbReference type="RefSeq" id="XP_044549114.1">
    <property type="nucleotide sequence ID" value="XM_044693709.1"/>
</dbReference>
<feature type="compositionally biased region" description="Polar residues" evidence="7">
    <location>
        <begin position="371"/>
        <end position="384"/>
    </location>
</feature>
<name>A0AA88KLA4_NAELO</name>
<evidence type="ECO:0000313" key="10">
    <source>
        <dbReference type="EMBL" id="KAG2383435.1"/>
    </source>
</evidence>
<evidence type="ECO:0000313" key="11">
    <source>
        <dbReference type="Proteomes" id="UP000816034"/>
    </source>
</evidence>
<dbReference type="InterPro" id="IPR036398">
    <property type="entry name" value="CA_dom_sf"/>
</dbReference>
<feature type="chain" id="PRO_5041643007" description="carbonic anhydrase" evidence="8">
    <location>
        <begin position="39"/>
        <end position="406"/>
    </location>
</feature>
<evidence type="ECO:0000256" key="7">
    <source>
        <dbReference type="SAM" id="MobiDB-lite"/>
    </source>
</evidence>
<keyword evidence="5" id="KW-0456">Lyase</keyword>
<dbReference type="SMART" id="SM01057">
    <property type="entry name" value="Carb_anhydrase"/>
    <property type="match status" value="1"/>
</dbReference>
<evidence type="ECO:0000256" key="8">
    <source>
        <dbReference type="SAM" id="SignalP"/>
    </source>
</evidence>
<sequence length="406" mass="45759">MTCPSLPSSRASSSHQAVPKISLLSIVLLLLFIHHTFGCDFSLPNEKPCLDWSYSEANQWAQQCPNSQCGGSSQSPVPILSFQNIISYDQYLLQALYNNGSNPNTLPSLLYDFSNETKRSLTIHGLFQEMSKNSLDFTLLNSGHTIMLSLNETSSAMKQPVYIDRYFLVRETSTSSSFNKNLPFRPSSVALKVPGYNSIRVPYRLKQFHFHTPSEHVFNWFSYDLEVHFVFQREDLEKALDALVPRITVVGVVLQALGMIDHPLIDVVVRNKDYLMKHVGKPVNTREVTSGMLFDMVPLRQELDPLFSYFVYNGSLTTPNCNENVMWNVVNPNIFLGASQYISLNQMAALRQIMNQAQHGKRENSSKVRGLSSSTGDNMTSTDNGFLGNNRPLQSLNGRKIISITR</sequence>
<dbReference type="Gene3D" id="3.10.200.10">
    <property type="entry name" value="Alpha carbonic anhydrase"/>
    <property type="match status" value="1"/>
</dbReference>
<dbReference type="PANTHER" id="PTHR18952">
    <property type="entry name" value="CARBONIC ANHYDRASE"/>
    <property type="match status" value="1"/>
</dbReference>
<gene>
    <name evidence="10" type="ORF">C9374_004106</name>
</gene>
<dbReference type="GO" id="GO:0004089">
    <property type="term" value="F:carbonate dehydratase activity"/>
    <property type="evidence" value="ECO:0007669"/>
    <property type="project" value="UniProtKB-EC"/>
</dbReference>
<feature type="domain" description="Alpha-carbonic anhydrase" evidence="9">
    <location>
        <begin position="50"/>
        <end position="405"/>
    </location>
</feature>
<dbReference type="PANTHER" id="PTHR18952:SF265">
    <property type="entry name" value="CARBONIC ANHYDRASE"/>
    <property type="match status" value="1"/>
</dbReference>
<reference evidence="10 11" key="1">
    <citation type="journal article" date="2018" name="BMC Genomics">
        <title>The genome of Naegleria lovaniensis, the basis for a comparative approach to unravel pathogenicity factors of the human pathogenic amoeba N. fowleri.</title>
        <authorList>
            <person name="Liechti N."/>
            <person name="Schurch N."/>
            <person name="Bruggmann R."/>
            <person name="Wittwer M."/>
        </authorList>
    </citation>
    <scope>NUCLEOTIDE SEQUENCE [LARGE SCALE GENOMIC DNA]</scope>
    <source>
        <strain evidence="10 11">ATCC 30569</strain>
    </source>
</reference>
<keyword evidence="8" id="KW-0732">Signal</keyword>
<evidence type="ECO:0000256" key="1">
    <source>
        <dbReference type="ARBA" id="ARBA00010718"/>
    </source>
</evidence>
<dbReference type="GO" id="GO:0008270">
    <property type="term" value="F:zinc ion binding"/>
    <property type="evidence" value="ECO:0007669"/>
    <property type="project" value="InterPro"/>
</dbReference>
<dbReference type="GeneID" id="68096561"/>
<dbReference type="EC" id="4.2.1.1" evidence="2"/>
<dbReference type="PROSITE" id="PS51144">
    <property type="entry name" value="ALPHA_CA_2"/>
    <property type="match status" value="1"/>
</dbReference>
<dbReference type="InterPro" id="IPR041891">
    <property type="entry name" value="Alpha_CA_prokaryot-like"/>
</dbReference>
<evidence type="ECO:0000259" key="9">
    <source>
        <dbReference type="PROSITE" id="PS51144"/>
    </source>
</evidence>
<protein>
    <recommendedName>
        <fullName evidence="2">carbonic anhydrase</fullName>
        <ecNumber evidence="2">4.2.1.1</ecNumber>
    </recommendedName>
</protein>
<evidence type="ECO:0000256" key="3">
    <source>
        <dbReference type="ARBA" id="ARBA00022723"/>
    </source>
</evidence>
<dbReference type="CDD" id="cd03124">
    <property type="entry name" value="alpha_CA_prokaryotic_like"/>
    <property type="match status" value="1"/>
</dbReference>
<evidence type="ECO:0000256" key="4">
    <source>
        <dbReference type="ARBA" id="ARBA00022833"/>
    </source>
</evidence>
<proteinExistence type="inferred from homology"/>